<accession>A0A6J6PGT1</accession>
<evidence type="ECO:0000256" key="1">
    <source>
        <dbReference type="SAM" id="MobiDB-lite"/>
    </source>
</evidence>
<feature type="compositionally biased region" description="Basic and acidic residues" evidence="1">
    <location>
        <begin position="28"/>
        <end position="40"/>
    </location>
</feature>
<protein>
    <submittedName>
        <fullName evidence="2">Unannotated protein</fullName>
    </submittedName>
</protein>
<name>A0A6J6PGT1_9ZZZZ</name>
<feature type="compositionally biased region" description="Polar residues" evidence="1">
    <location>
        <begin position="63"/>
        <end position="72"/>
    </location>
</feature>
<proteinExistence type="predicted"/>
<dbReference type="AlphaFoldDB" id="A0A6J6PGT1"/>
<evidence type="ECO:0000313" key="2">
    <source>
        <dbReference type="EMBL" id="CAB4697846.1"/>
    </source>
</evidence>
<organism evidence="2">
    <name type="scientific">freshwater metagenome</name>
    <dbReference type="NCBI Taxonomy" id="449393"/>
    <lineage>
        <taxon>unclassified sequences</taxon>
        <taxon>metagenomes</taxon>
        <taxon>ecological metagenomes</taxon>
    </lineage>
</organism>
<reference evidence="2" key="1">
    <citation type="submission" date="2020-05" db="EMBL/GenBank/DDBJ databases">
        <authorList>
            <person name="Chiriac C."/>
            <person name="Salcher M."/>
            <person name="Ghai R."/>
            <person name="Kavagutti S V."/>
        </authorList>
    </citation>
    <scope>NUCLEOTIDE SEQUENCE</scope>
</reference>
<gene>
    <name evidence="2" type="ORF">UFOPK2589_00663</name>
</gene>
<dbReference type="EMBL" id="CAEZXT010000032">
    <property type="protein sequence ID" value="CAB4697846.1"/>
    <property type="molecule type" value="Genomic_DNA"/>
</dbReference>
<sequence length="72" mass="7286">MALSLTGVALLAFTYSTAPIPARRPKTNKSDSELPPRRLDPCIPPATSPAANSPGTPTAAALSGTTSTPPIT</sequence>
<feature type="region of interest" description="Disordered" evidence="1">
    <location>
        <begin position="19"/>
        <end position="72"/>
    </location>
</feature>